<reference evidence="1 2" key="1">
    <citation type="submission" date="2017-02" db="EMBL/GenBank/DDBJ databases">
        <authorList>
            <person name="Peterson S.W."/>
        </authorList>
    </citation>
    <scope>NUCLEOTIDE SEQUENCE [LARGE SCALE GENOMIC DNA]</scope>
    <source>
        <strain evidence="1 2">M1</strain>
    </source>
</reference>
<evidence type="ECO:0000313" key="2">
    <source>
        <dbReference type="Proteomes" id="UP000190285"/>
    </source>
</evidence>
<dbReference type="RefSeq" id="WP_079495231.1">
    <property type="nucleotide sequence ID" value="NZ_FUZT01000016.1"/>
</dbReference>
<gene>
    <name evidence="1" type="ORF">SAMN02194393_04726</name>
</gene>
<dbReference type="InterPro" id="IPR026393">
    <property type="entry name" value="tSAM_targ_Cxxx_rpt"/>
</dbReference>
<dbReference type="STRING" id="36842.SAMN02194393_04726"/>
<dbReference type="InterPro" id="IPR026424">
    <property type="entry name" value="Cxxx_AC3_0185"/>
</dbReference>
<proteinExistence type="predicted"/>
<dbReference type="Proteomes" id="UP000190285">
    <property type="component" value="Unassembled WGS sequence"/>
</dbReference>
<sequence>MKHLFSKKIYKNREDVQGYSPICDCYGTCTGSCAHSCEGDCSSACADTCTQTCASGLRWD</sequence>
<dbReference type="NCBIfam" id="TIGR04118">
    <property type="entry name" value="Cxxx_AC3_0185"/>
    <property type="match status" value="1"/>
</dbReference>
<organism evidence="1 2">
    <name type="scientific">Maledivibacter halophilus</name>
    <dbReference type="NCBI Taxonomy" id="36842"/>
    <lineage>
        <taxon>Bacteria</taxon>
        <taxon>Bacillati</taxon>
        <taxon>Bacillota</taxon>
        <taxon>Clostridia</taxon>
        <taxon>Peptostreptococcales</taxon>
        <taxon>Caminicellaceae</taxon>
        <taxon>Maledivibacter</taxon>
    </lineage>
</organism>
<dbReference type="AlphaFoldDB" id="A0A1T5MIF7"/>
<protein>
    <submittedName>
        <fullName evidence="1">Modification target Cys-rich peptide, AC3_0185 family</fullName>
    </submittedName>
</protein>
<name>A0A1T5MIF7_9FIRM</name>
<dbReference type="OrthoDB" id="9906609at2"/>
<evidence type="ECO:0000313" key="1">
    <source>
        <dbReference type="EMBL" id="SKC87669.1"/>
    </source>
</evidence>
<accession>A0A1T5MIF7</accession>
<keyword evidence="2" id="KW-1185">Reference proteome</keyword>
<dbReference type="EMBL" id="FUZT01000016">
    <property type="protein sequence ID" value="SKC87669.1"/>
    <property type="molecule type" value="Genomic_DNA"/>
</dbReference>
<dbReference type="NCBIfam" id="TIGR04114">
    <property type="entry name" value="tSAM_targ_Cxxx"/>
    <property type="match status" value="2"/>
</dbReference>